<dbReference type="InterPro" id="IPR043129">
    <property type="entry name" value="ATPase_NBD"/>
</dbReference>
<gene>
    <name evidence="1" type="ORF">TRITD_1Bv1G178720</name>
</gene>
<dbReference type="Proteomes" id="UP000324705">
    <property type="component" value="Chromosome 1B"/>
</dbReference>
<name>A0A9R0R0U1_TRITD</name>
<dbReference type="Gene3D" id="3.30.420.40">
    <property type="match status" value="2"/>
</dbReference>
<proteinExistence type="predicted"/>
<dbReference type="Gramene" id="TRITD1Bv1G178720.5">
    <property type="protein sequence ID" value="TRITD1Bv1G178720.5"/>
    <property type="gene ID" value="TRITD1Bv1G178720"/>
</dbReference>
<dbReference type="Pfam" id="PF00022">
    <property type="entry name" value="Actin"/>
    <property type="match status" value="1"/>
</dbReference>
<evidence type="ECO:0000313" key="1">
    <source>
        <dbReference type="EMBL" id="VAH20789.1"/>
    </source>
</evidence>
<protein>
    <submittedName>
        <fullName evidence="1">Uncharacterized protein</fullName>
    </submittedName>
</protein>
<dbReference type="FunFam" id="3.30.420.40:FF:000058">
    <property type="entry name" value="Putative actin-related protein 5"/>
    <property type="match status" value="1"/>
</dbReference>
<dbReference type="AlphaFoldDB" id="A0A9R0R0U1"/>
<dbReference type="PANTHER" id="PTHR11937">
    <property type="entry name" value="ACTIN"/>
    <property type="match status" value="1"/>
</dbReference>
<dbReference type="SUPFAM" id="SSF53067">
    <property type="entry name" value="Actin-like ATPase domain"/>
    <property type="match status" value="1"/>
</dbReference>
<evidence type="ECO:0000313" key="2">
    <source>
        <dbReference type="Proteomes" id="UP000324705"/>
    </source>
</evidence>
<sequence length="107" mass="12179">MNQAGLAECIVRAAQTCHPYIQPVLYQSILTGGSTLFPRFAERLQRELRPLVPEEYQVKIISQENPILGVWRGGSVLASSPDFESMCVTKSEYEEMGSARCRRRFFH</sequence>
<reference evidence="1 2" key="1">
    <citation type="submission" date="2017-09" db="EMBL/GenBank/DDBJ databases">
        <authorList>
            <consortium name="International Durum Wheat Genome Sequencing Consortium (IDWGSC)"/>
            <person name="Milanesi L."/>
        </authorList>
    </citation>
    <scope>NUCLEOTIDE SEQUENCE [LARGE SCALE GENOMIC DNA]</scope>
    <source>
        <strain evidence="2">cv. Svevo</strain>
    </source>
</reference>
<dbReference type="EMBL" id="LT934112">
    <property type="protein sequence ID" value="VAH20789.1"/>
    <property type="molecule type" value="Genomic_DNA"/>
</dbReference>
<organism evidence="1 2">
    <name type="scientific">Triticum turgidum subsp. durum</name>
    <name type="common">Durum wheat</name>
    <name type="synonym">Triticum durum</name>
    <dbReference type="NCBI Taxonomy" id="4567"/>
    <lineage>
        <taxon>Eukaryota</taxon>
        <taxon>Viridiplantae</taxon>
        <taxon>Streptophyta</taxon>
        <taxon>Embryophyta</taxon>
        <taxon>Tracheophyta</taxon>
        <taxon>Spermatophyta</taxon>
        <taxon>Magnoliopsida</taxon>
        <taxon>Liliopsida</taxon>
        <taxon>Poales</taxon>
        <taxon>Poaceae</taxon>
        <taxon>BOP clade</taxon>
        <taxon>Pooideae</taxon>
        <taxon>Triticodae</taxon>
        <taxon>Triticeae</taxon>
        <taxon>Triticinae</taxon>
        <taxon>Triticum</taxon>
    </lineage>
</organism>
<accession>A0A9R0R0U1</accession>
<dbReference type="InterPro" id="IPR004000">
    <property type="entry name" value="Actin"/>
</dbReference>
<keyword evidence="2" id="KW-1185">Reference proteome</keyword>